<name>A0ACB0ZTN5_MELEN</name>
<sequence>MVETRLSFIGRETLFHFFNSIFKTINGYPKIFPKTDDPTRIRTTNPSFGRFFLYLYLKSKVETRLSFIGRETLFHFFNSIFKTINGYPKIFPKTDDPTRIRTTNPSFGRFFLYLYLKSKVETRLSFIGRVME</sequence>
<gene>
    <name evidence="1" type="ORF">MENTE1834_LOCUS29803</name>
</gene>
<evidence type="ECO:0000313" key="2">
    <source>
        <dbReference type="Proteomes" id="UP001497535"/>
    </source>
</evidence>
<evidence type="ECO:0000313" key="1">
    <source>
        <dbReference type="EMBL" id="CAK5082512.1"/>
    </source>
</evidence>
<accession>A0ACB0ZTN5</accession>
<comment type="caution">
    <text evidence="1">The sequence shown here is derived from an EMBL/GenBank/DDBJ whole genome shotgun (WGS) entry which is preliminary data.</text>
</comment>
<proteinExistence type="predicted"/>
<reference evidence="1" key="1">
    <citation type="submission" date="2023-11" db="EMBL/GenBank/DDBJ databases">
        <authorList>
            <person name="Poullet M."/>
        </authorList>
    </citation>
    <scope>NUCLEOTIDE SEQUENCE</scope>
    <source>
        <strain evidence="1">E1834</strain>
    </source>
</reference>
<keyword evidence="2" id="KW-1185">Reference proteome</keyword>
<organism evidence="1 2">
    <name type="scientific">Meloidogyne enterolobii</name>
    <name type="common">Root-knot nematode worm</name>
    <name type="synonym">Meloidogyne mayaguensis</name>
    <dbReference type="NCBI Taxonomy" id="390850"/>
    <lineage>
        <taxon>Eukaryota</taxon>
        <taxon>Metazoa</taxon>
        <taxon>Ecdysozoa</taxon>
        <taxon>Nematoda</taxon>
        <taxon>Chromadorea</taxon>
        <taxon>Rhabditida</taxon>
        <taxon>Tylenchina</taxon>
        <taxon>Tylenchomorpha</taxon>
        <taxon>Tylenchoidea</taxon>
        <taxon>Meloidogynidae</taxon>
        <taxon>Meloidogyninae</taxon>
        <taxon>Meloidogyne</taxon>
    </lineage>
</organism>
<dbReference type="EMBL" id="CAVMJV010000047">
    <property type="protein sequence ID" value="CAK5082512.1"/>
    <property type="molecule type" value="Genomic_DNA"/>
</dbReference>
<dbReference type="Proteomes" id="UP001497535">
    <property type="component" value="Unassembled WGS sequence"/>
</dbReference>
<protein>
    <submittedName>
        <fullName evidence="1">Uncharacterized protein</fullName>
    </submittedName>
</protein>